<name>A0AAE0THN2_9BIVA</name>
<reference evidence="1" key="3">
    <citation type="submission" date="2023-05" db="EMBL/GenBank/DDBJ databases">
        <authorList>
            <person name="Smith C.H."/>
        </authorList>
    </citation>
    <scope>NUCLEOTIDE SEQUENCE</scope>
    <source>
        <strain evidence="1">CHS0354</strain>
        <tissue evidence="1">Mantle</tissue>
    </source>
</reference>
<dbReference type="EMBL" id="JAEAOA010002325">
    <property type="protein sequence ID" value="KAK3610144.1"/>
    <property type="molecule type" value="Genomic_DNA"/>
</dbReference>
<gene>
    <name evidence="1" type="ORF">CHS0354_039925</name>
</gene>
<proteinExistence type="predicted"/>
<protein>
    <submittedName>
        <fullName evidence="1">Uncharacterized protein</fullName>
    </submittedName>
</protein>
<accession>A0AAE0THN2</accession>
<keyword evidence="2" id="KW-1185">Reference proteome</keyword>
<reference evidence="1" key="1">
    <citation type="journal article" date="2021" name="Genome Biol. Evol.">
        <title>A High-Quality Reference Genome for a Parasitic Bivalve with Doubly Uniparental Inheritance (Bivalvia: Unionida).</title>
        <authorList>
            <person name="Smith C.H."/>
        </authorList>
    </citation>
    <scope>NUCLEOTIDE SEQUENCE</scope>
    <source>
        <strain evidence="1">CHS0354</strain>
    </source>
</reference>
<sequence>MGTQTSLKINLYLAPASNRLFKLNTPGSQVKLEDMSTIPVFQPRQISGYFWPMQSKCEHKAGERKTRFRNESLSRSLESSVLSSNKSKNGTHPSKLLFEKIASGAIKHCKGRGCLRFVRKNELIHREFVTPGKRRIGKWSYPRDIDLTYLGWGISLVWQNTWIRRRPQAE</sequence>
<evidence type="ECO:0000313" key="1">
    <source>
        <dbReference type="EMBL" id="KAK3610144.1"/>
    </source>
</evidence>
<comment type="caution">
    <text evidence="1">The sequence shown here is derived from an EMBL/GenBank/DDBJ whole genome shotgun (WGS) entry which is preliminary data.</text>
</comment>
<organism evidence="1 2">
    <name type="scientific">Potamilus streckersoni</name>
    <dbReference type="NCBI Taxonomy" id="2493646"/>
    <lineage>
        <taxon>Eukaryota</taxon>
        <taxon>Metazoa</taxon>
        <taxon>Spiralia</taxon>
        <taxon>Lophotrochozoa</taxon>
        <taxon>Mollusca</taxon>
        <taxon>Bivalvia</taxon>
        <taxon>Autobranchia</taxon>
        <taxon>Heteroconchia</taxon>
        <taxon>Palaeoheterodonta</taxon>
        <taxon>Unionida</taxon>
        <taxon>Unionoidea</taxon>
        <taxon>Unionidae</taxon>
        <taxon>Ambleminae</taxon>
        <taxon>Lampsilini</taxon>
        <taxon>Potamilus</taxon>
    </lineage>
</organism>
<dbReference type="AlphaFoldDB" id="A0AAE0THN2"/>
<dbReference type="Proteomes" id="UP001195483">
    <property type="component" value="Unassembled WGS sequence"/>
</dbReference>
<evidence type="ECO:0000313" key="2">
    <source>
        <dbReference type="Proteomes" id="UP001195483"/>
    </source>
</evidence>
<reference evidence="1" key="2">
    <citation type="journal article" date="2021" name="Genome Biol. Evol.">
        <title>Developing a high-quality reference genome for a parasitic bivalve with doubly uniparental inheritance (Bivalvia: Unionida).</title>
        <authorList>
            <person name="Smith C.H."/>
        </authorList>
    </citation>
    <scope>NUCLEOTIDE SEQUENCE</scope>
    <source>
        <strain evidence="1">CHS0354</strain>
        <tissue evidence="1">Mantle</tissue>
    </source>
</reference>